<dbReference type="PATRIC" id="fig|997355.3.peg.1292"/>
<dbReference type="AlphaFoldDB" id="G4CXQ6"/>
<dbReference type="HOGENOM" id="CLU_2143604_0_0_11"/>
<dbReference type="Proteomes" id="UP000005332">
    <property type="component" value="Unassembled WGS sequence"/>
</dbReference>
<feature type="region of interest" description="Disordered" evidence="2">
    <location>
        <begin position="48"/>
        <end position="67"/>
    </location>
</feature>
<evidence type="ECO:0000256" key="1">
    <source>
        <dbReference type="ARBA" id="ARBA00009981"/>
    </source>
</evidence>
<evidence type="ECO:0000313" key="3">
    <source>
        <dbReference type="EMBL" id="EGY77770.1"/>
    </source>
</evidence>
<dbReference type="NCBIfam" id="TIGR01552">
    <property type="entry name" value="phd_fam"/>
    <property type="match status" value="1"/>
</dbReference>
<dbReference type="EMBL" id="AGBA01000013">
    <property type="protein sequence ID" value="EGY77770.1"/>
    <property type="molecule type" value="Genomic_DNA"/>
</dbReference>
<sequence>MNKHVAQVRNGQTIAATDHGKPVARLVPVEQYPKLEIMIADGFGHALSGREASSPTSGGRRSDGERFRRTAATMIAYVDTSSRSVILYSKWRALSRGSSGCADMTPSTVLPH</sequence>
<evidence type="ECO:0000313" key="4">
    <source>
        <dbReference type="Proteomes" id="UP000005332"/>
    </source>
</evidence>
<organism evidence="3 4">
    <name type="scientific">Cutibacterium avidum ATCC 25577</name>
    <dbReference type="NCBI Taxonomy" id="997355"/>
    <lineage>
        <taxon>Bacteria</taxon>
        <taxon>Bacillati</taxon>
        <taxon>Actinomycetota</taxon>
        <taxon>Actinomycetes</taxon>
        <taxon>Propionibacteriales</taxon>
        <taxon>Propionibacteriaceae</taxon>
        <taxon>Cutibacterium</taxon>
    </lineage>
</organism>
<proteinExistence type="inferred from homology"/>
<evidence type="ECO:0008006" key="5">
    <source>
        <dbReference type="Google" id="ProtNLM"/>
    </source>
</evidence>
<evidence type="ECO:0000256" key="2">
    <source>
        <dbReference type="SAM" id="MobiDB-lite"/>
    </source>
</evidence>
<gene>
    <name evidence="3" type="ORF">HMPREF9153_1313</name>
</gene>
<accession>G4CXQ6</accession>
<reference evidence="3 4" key="1">
    <citation type="submission" date="2011-06" db="EMBL/GenBank/DDBJ databases">
        <authorList>
            <person name="Muzny D."/>
            <person name="Qin X."/>
            <person name="Deng J."/>
            <person name="Jiang H."/>
            <person name="Liu Y."/>
            <person name="Qu J."/>
            <person name="Song X.-Z."/>
            <person name="Zhang L."/>
            <person name="Thornton R."/>
            <person name="Coyle M."/>
            <person name="Francisco L."/>
            <person name="Jackson L."/>
            <person name="Javaid M."/>
            <person name="Korchina V."/>
            <person name="Kovar C."/>
            <person name="Mata R."/>
            <person name="Mathew T."/>
            <person name="Ngo R."/>
            <person name="Nguyen L."/>
            <person name="Nguyen N."/>
            <person name="Okwuonu G."/>
            <person name="Ongeri F."/>
            <person name="Pham C."/>
            <person name="Simmons D."/>
            <person name="Wilczek-Boney K."/>
            <person name="Hale W."/>
            <person name="Jakkamsetti A."/>
            <person name="Pham P."/>
            <person name="Ruth R."/>
            <person name="San Lucas F."/>
            <person name="Warren J."/>
            <person name="Zhang J."/>
            <person name="Zhao Z."/>
            <person name="Zhou C."/>
            <person name="Zhu D."/>
            <person name="Lee S."/>
            <person name="Bess C."/>
            <person name="Blankenburg K."/>
            <person name="Forbes L."/>
            <person name="Fu Q."/>
            <person name="Gubbala S."/>
            <person name="Hirani K."/>
            <person name="Jayaseelan J.C."/>
            <person name="Lara F."/>
            <person name="Munidasa M."/>
            <person name="Palculict T."/>
            <person name="Patil S."/>
            <person name="Pu L.-L."/>
            <person name="Saada N."/>
            <person name="Tang L."/>
            <person name="Weissenberger G."/>
            <person name="Zhu Y."/>
            <person name="Hemphill L."/>
            <person name="Shang Y."/>
            <person name="Youmans B."/>
            <person name="Ayvaz T."/>
            <person name="Ross M."/>
            <person name="Santibanez J."/>
            <person name="Aqrawi P."/>
            <person name="Gross S."/>
            <person name="Joshi V."/>
            <person name="Fowler G."/>
            <person name="Nazareth L."/>
            <person name="Reid J."/>
            <person name="Worley K."/>
            <person name="Petrosino J."/>
            <person name="Highlander S."/>
            <person name="Gibbs R."/>
        </authorList>
    </citation>
    <scope>NUCLEOTIDE SEQUENCE [LARGE SCALE GENOMIC DNA]</scope>
    <source>
        <strain evidence="3 4">ATCC 25577</strain>
    </source>
</reference>
<keyword evidence="4" id="KW-1185">Reference proteome</keyword>
<dbReference type="SUPFAM" id="SSF143120">
    <property type="entry name" value="YefM-like"/>
    <property type="match status" value="1"/>
</dbReference>
<dbReference type="InterPro" id="IPR036165">
    <property type="entry name" value="YefM-like_sf"/>
</dbReference>
<name>G4CXQ6_9ACTN</name>
<comment type="similarity">
    <text evidence="1">Belongs to the phD/YefM antitoxin family.</text>
</comment>
<comment type="caution">
    <text evidence="3">The sequence shown here is derived from an EMBL/GenBank/DDBJ whole genome shotgun (WGS) entry which is preliminary data.</text>
</comment>
<protein>
    <recommendedName>
        <fullName evidence="5">Antitoxin</fullName>
    </recommendedName>
</protein>